<dbReference type="GO" id="GO:0042274">
    <property type="term" value="P:ribosomal small subunit biogenesis"/>
    <property type="evidence" value="ECO:0007669"/>
    <property type="project" value="TreeGrafter"/>
</dbReference>
<sequence>MKKKSQIYRERRRKQLLEDNVKEEATIKKLTKKLGLDRRKPRKSGVQKQPAWMRESGLDYLLDFEKHDEVPVSETIEATVIGDVNIVKKQKISKDIYGQNIGGSESSLDDLMGSDSESEEMCVDSPGEEGDEDVEQEGKPEDSGQVRELVEHESASTVVEDTTNDEIILNLRRSVRRLLNCVSEAQMAKTISDLVEFFSDRPRAIVRQVLIEEIDILLGSFPLDRGQSVGWLQQELAVCLVSAQSRLDHSGQDSRLVAHFAEFLVSKLPQGKTLIEDAGVVASRCVFLSYLYRFGALTGDLVVDLVEEFVKFGDLSALQIAHQMVKRMSYPCHLNLLLWGVFSVGCVLRKEQLERCMQLVNGIKETISTLDQSNFEKIVELEGIVANLSAKHSKEPAPSSADHFAKMMRSWNKGISFSKEFRLPLRLEELRNAKGRGRWWAVGSAFKGDALESDSPLLPKRDESSSKKAFALPPELAEIASRLGLITPIRQQLFGVLVSTPGGPDCTANALILACSRMGAVKQGASEHREREMVQIVIHCLVSEQPFNRFYTRVLGALLNHHRRFGLMIRCAFWDVMAKDELTKEAKSNAGRAIGILASVFDFPLTLLKKFNFGDESEANVVLLSSMINELTNMSFNKTLEKFAYVANNSPKLGRNLRIFMRKLSRNHPSEACRSYLSRLVSDLRDLFP</sequence>
<feature type="region of interest" description="Disordered" evidence="1">
    <location>
        <begin position="103"/>
        <end position="156"/>
    </location>
</feature>
<feature type="compositionally biased region" description="Basic and acidic residues" evidence="1">
    <location>
        <begin position="136"/>
        <end position="154"/>
    </location>
</feature>
<proteinExistence type="predicted"/>
<dbReference type="STRING" id="53468.A0A158QSQ1"/>
<keyword evidence="3" id="KW-1185">Reference proteome</keyword>
<dbReference type="InterPro" id="IPR050781">
    <property type="entry name" value="CWC22_splicing_factor"/>
</dbReference>
<gene>
    <name evidence="2" type="ORF">MCOS_LOCUS1191</name>
</gene>
<evidence type="ECO:0000313" key="3">
    <source>
        <dbReference type="Proteomes" id="UP000267029"/>
    </source>
</evidence>
<dbReference type="GO" id="GO:0005730">
    <property type="term" value="C:nucleolus"/>
    <property type="evidence" value="ECO:0007669"/>
    <property type="project" value="TreeGrafter"/>
</dbReference>
<evidence type="ECO:0000256" key="1">
    <source>
        <dbReference type="SAM" id="MobiDB-lite"/>
    </source>
</evidence>
<accession>A0A158QSQ1</accession>
<dbReference type="PANTHER" id="PTHR18034">
    <property type="entry name" value="CELL CYCLE CONTROL PROTEIN CWF22-RELATED"/>
    <property type="match status" value="1"/>
</dbReference>
<dbReference type="OrthoDB" id="10260961at2759"/>
<protein>
    <recommendedName>
        <fullName evidence="4">MI domain-containing protein</fullName>
    </recommendedName>
</protein>
<dbReference type="GO" id="GO:0003723">
    <property type="term" value="F:RNA binding"/>
    <property type="evidence" value="ECO:0007669"/>
    <property type="project" value="TreeGrafter"/>
</dbReference>
<organism evidence="2 3">
    <name type="scientific">Mesocestoides corti</name>
    <name type="common">Flatworm</name>
    <dbReference type="NCBI Taxonomy" id="53468"/>
    <lineage>
        <taxon>Eukaryota</taxon>
        <taxon>Metazoa</taxon>
        <taxon>Spiralia</taxon>
        <taxon>Lophotrochozoa</taxon>
        <taxon>Platyhelminthes</taxon>
        <taxon>Cestoda</taxon>
        <taxon>Eucestoda</taxon>
        <taxon>Cyclophyllidea</taxon>
        <taxon>Mesocestoididae</taxon>
        <taxon>Mesocestoides</taxon>
    </lineage>
</organism>
<reference evidence="2 3" key="1">
    <citation type="submission" date="2018-10" db="EMBL/GenBank/DDBJ databases">
        <authorList>
            <consortium name="Pathogen Informatics"/>
        </authorList>
    </citation>
    <scope>NUCLEOTIDE SEQUENCE [LARGE SCALE GENOMIC DNA]</scope>
</reference>
<evidence type="ECO:0008006" key="4">
    <source>
        <dbReference type="Google" id="ProtNLM"/>
    </source>
</evidence>
<evidence type="ECO:0000313" key="2">
    <source>
        <dbReference type="EMBL" id="VDD75188.1"/>
    </source>
</evidence>
<dbReference type="AlphaFoldDB" id="A0A158QSQ1"/>
<dbReference type="Proteomes" id="UP000267029">
    <property type="component" value="Unassembled WGS sequence"/>
</dbReference>
<dbReference type="EMBL" id="UXSR01000136">
    <property type="protein sequence ID" value="VDD75188.1"/>
    <property type="molecule type" value="Genomic_DNA"/>
</dbReference>
<feature type="compositionally biased region" description="Acidic residues" evidence="1">
    <location>
        <begin position="116"/>
        <end position="135"/>
    </location>
</feature>
<name>A0A158QSQ1_MESCO</name>
<dbReference type="PANTHER" id="PTHR18034:SF4">
    <property type="entry name" value="NUCLEOLAR MIF4G DOMAIN-CONTAINING PROTEIN 1"/>
    <property type="match status" value="1"/>
</dbReference>
<dbReference type="Gene3D" id="1.25.40.180">
    <property type="match status" value="1"/>
</dbReference>